<keyword evidence="5" id="KW-0067">ATP-binding</keyword>
<reference evidence="9" key="1">
    <citation type="submission" date="2024-06" db="EMBL/GenBank/DDBJ databases">
        <title>Multi-omics analyses provide insights into the biosynthesis of the anticancer antibiotic pleurotin in Hohenbuehelia grisea.</title>
        <authorList>
            <person name="Weaver J.A."/>
            <person name="Alberti F."/>
        </authorList>
    </citation>
    <scope>NUCLEOTIDE SEQUENCE [LARGE SCALE GENOMIC DNA]</scope>
    <source>
        <strain evidence="9">T-177</strain>
    </source>
</reference>
<proteinExistence type="predicted"/>
<dbReference type="InterPro" id="IPR027417">
    <property type="entry name" value="P-loop_NTPase"/>
</dbReference>
<organism evidence="8 9">
    <name type="scientific">Hohenbuehelia grisea</name>
    <dbReference type="NCBI Taxonomy" id="104357"/>
    <lineage>
        <taxon>Eukaryota</taxon>
        <taxon>Fungi</taxon>
        <taxon>Dikarya</taxon>
        <taxon>Basidiomycota</taxon>
        <taxon>Agaricomycotina</taxon>
        <taxon>Agaricomycetes</taxon>
        <taxon>Agaricomycetidae</taxon>
        <taxon>Agaricales</taxon>
        <taxon>Pleurotineae</taxon>
        <taxon>Pleurotaceae</taxon>
        <taxon>Hohenbuehelia</taxon>
    </lineage>
</organism>
<evidence type="ECO:0000256" key="6">
    <source>
        <dbReference type="ARBA" id="ARBA00047984"/>
    </source>
</evidence>
<comment type="catalytic activity">
    <reaction evidence="6">
        <text>ATP + H2O = ADP + phosphate + H(+)</text>
        <dbReference type="Rhea" id="RHEA:13065"/>
        <dbReference type="ChEBI" id="CHEBI:15377"/>
        <dbReference type="ChEBI" id="CHEBI:15378"/>
        <dbReference type="ChEBI" id="CHEBI:30616"/>
        <dbReference type="ChEBI" id="CHEBI:43474"/>
        <dbReference type="ChEBI" id="CHEBI:456216"/>
        <dbReference type="EC" id="3.6.4.13"/>
    </reaction>
</comment>
<protein>
    <recommendedName>
        <fullName evidence="1">RNA helicase</fullName>
        <ecNumber evidence="1">3.6.4.13</ecNumber>
    </recommendedName>
</protein>
<evidence type="ECO:0000313" key="9">
    <source>
        <dbReference type="Proteomes" id="UP001556367"/>
    </source>
</evidence>
<keyword evidence="2" id="KW-0547">Nucleotide-binding</keyword>
<evidence type="ECO:0000256" key="4">
    <source>
        <dbReference type="ARBA" id="ARBA00022806"/>
    </source>
</evidence>
<keyword evidence="4" id="KW-0347">Helicase</keyword>
<dbReference type="InterPro" id="IPR001650">
    <property type="entry name" value="Helicase_C-like"/>
</dbReference>
<dbReference type="Gene3D" id="3.40.50.300">
    <property type="entry name" value="P-loop containing nucleotide triphosphate hydrolases"/>
    <property type="match status" value="1"/>
</dbReference>
<evidence type="ECO:0000256" key="1">
    <source>
        <dbReference type="ARBA" id="ARBA00012552"/>
    </source>
</evidence>
<evidence type="ECO:0000259" key="7">
    <source>
        <dbReference type="PROSITE" id="PS51194"/>
    </source>
</evidence>
<evidence type="ECO:0000256" key="5">
    <source>
        <dbReference type="ARBA" id="ARBA00022840"/>
    </source>
</evidence>
<feature type="domain" description="Helicase C-terminal" evidence="7">
    <location>
        <begin position="1"/>
        <end position="100"/>
    </location>
</feature>
<sequence length="251" mass="27459">MSTEYRTEVMDQFRQGNVRILICTDAAGMGCNVPFVKRVVQWKLPGTLSAFIQRAGRAARGPNCSGIAILLVEKSAYSIIIGEVGANRSQKSSRANTESSKAAKEYAKRHSVQRGAYGGDDDAVIGKVQPYLDLEANDEGLLVFVQTGQCRRKVLCAVYGNEAPSPTVPCCDVCDPHLFDQARPAPPSNKGRQANVRRGLPVAHVQDELDKWRRKIYTRDFAGVMFAPDGILPDATIDFLALSARFRLVAS</sequence>
<dbReference type="EC" id="3.6.4.13" evidence="1"/>
<dbReference type="SMART" id="SM00490">
    <property type="entry name" value="HELICc"/>
    <property type="match status" value="1"/>
</dbReference>
<dbReference type="SUPFAM" id="SSF52540">
    <property type="entry name" value="P-loop containing nucleoside triphosphate hydrolases"/>
    <property type="match status" value="1"/>
</dbReference>
<dbReference type="PANTHER" id="PTHR47959:SF1">
    <property type="entry name" value="ATP-DEPENDENT RNA HELICASE DBPA"/>
    <property type="match status" value="1"/>
</dbReference>
<name>A0ABR3JPS9_9AGAR</name>
<keyword evidence="9" id="KW-1185">Reference proteome</keyword>
<gene>
    <name evidence="8" type="ORF">HGRIS_001254</name>
</gene>
<dbReference type="PROSITE" id="PS51194">
    <property type="entry name" value="HELICASE_CTER"/>
    <property type="match status" value="1"/>
</dbReference>
<comment type="caution">
    <text evidence="8">The sequence shown here is derived from an EMBL/GenBank/DDBJ whole genome shotgun (WGS) entry which is preliminary data.</text>
</comment>
<accession>A0ABR3JPS9</accession>
<dbReference type="Pfam" id="PF00271">
    <property type="entry name" value="Helicase_C"/>
    <property type="match status" value="1"/>
</dbReference>
<dbReference type="InterPro" id="IPR050079">
    <property type="entry name" value="DEAD_box_RNA_helicase"/>
</dbReference>
<evidence type="ECO:0000256" key="3">
    <source>
        <dbReference type="ARBA" id="ARBA00022801"/>
    </source>
</evidence>
<dbReference type="Proteomes" id="UP001556367">
    <property type="component" value="Unassembled WGS sequence"/>
</dbReference>
<evidence type="ECO:0000256" key="2">
    <source>
        <dbReference type="ARBA" id="ARBA00022741"/>
    </source>
</evidence>
<dbReference type="EMBL" id="JASNQZ010000005">
    <property type="protein sequence ID" value="KAL0957457.1"/>
    <property type="molecule type" value="Genomic_DNA"/>
</dbReference>
<keyword evidence="3" id="KW-0378">Hydrolase</keyword>
<evidence type="ECO:0000313" key="8">
    <source>
        <dbReference type="EMBL" id="KAL0957457.1"/>
    </source>
</evidence>
<dbReference type="PANTHER" id="PTHR47959">
    <property type="entry name" value="ATP-DEPENDENT RNA HELICASE RHLE-RELATED"/>
    <property type="match status" value="1"/>
</dbReference>